<name>A0A0F9FSF7_9ZZZZ</name>
<dbReference type="AlphaFoldDB" id="A0A0F9FSF7"/>
<dbReference type="PANTHER" id="PTHR30203">
    <property type="entry name" value="OUTER MEMBRANE CATION EFFLUX PROTEIN"/>
    <property type="match status" value="1"/>
</dbReference>
<organism evidence="1">
    <name type="scientific">marine sediment metagenome</name>
    <dbReference type="NCBI Taxonomy" id="412755"/>
    <lineage>
        <taxon>unclassified sequences</taxon>
        <taxon>metagenomes</taxon>
        <taxon>ecological metagenomes</taxon>
    </lineage>
</organism>
<proteinExistence type="predicted"/>
<dbReference type="PROSITE" id="PS51257">
    <property type="entry name" value="PROKAR_LIPOPROTEIN"/>
    <property type="match status" value="1"/>
</dbReference>
<reference evidence="1" key="1">
    <citation type="journal article" date="2015" name="Nature">
        <title>Complex archaea that bridge the gap between prokaryotes and eukaryotes.</title>
        <authorList>
            <person name="Spang A."/>
            <person name="Saw J.H."/>
            <person name="Jorgensen S.L."/>
            <person name="Zaremba-Niedzwiedzka K."/>
            <person name="Martijn J."/>
            <person name="Lind A.E."/>
            <person name="van Eijk R."/>
            <person name="Schleper C."/>
            <person name="Guy L."/>
            <person name="Ettema T.J."/>
        </authorList>
    </citation>
    <scope>NUCLEOTIDE SEQUENCE</scope>
</reference>
<dbReference type="Gene3D" id="1.20.1600.10">
    <property type="entry name" value="Outer membrane efflux proteins (OEP)"/>
    <property type="match status" value="1"/>
</dbReference>
<dbReference type="EMBL" id="LAZR01029203">
    <property type="protein sequence ID" value="KKL60290.1"/>
    <property type="molecule type" value="Genomic_DNA"/>
</dbReference>
<comment type="caution">
    <text evidence="1">The sequence shown here is derived from an EMBL/GenBank/DDBJ whole genome shotgun (WGS) entry which is preliminary data.</text>
</comment>
<protein>
    <recommendedName>
        <fullName evidence="2">Outer membrane efflux protein</fullName>
    </recommendedName>
</protein>
<evidence type="ECO:0008006" key="2">
    <source>
        <dbReference type="Google" id="ProtNLM"/>
    </source>
</evidence>
<dbReference type="InterPro" id="IPR010131">
    <property type="entry name" value="MdtP/NodT-like"/>
</dbReference>
<dbReference type="InterPro" id="IPR003423">
    <property type="entry name" value="OMP_efflux"/>
</dbReference>
<gene>
    <name evidence="1" type="ORF">LCGC14_2206810</name>
</gene>
<accession>A0A0F9FSF7</accession>
<dbReference type="GO" id="GO:0015562">
    <property type="term" value="F:efflux transmembrane transporter activity"/>
    <property type="evidence" value="ECO:0007669"/>
    <property type="project" value="InterPro"/>
</dbReference>
<sequence length="458" mass="50302">MPSYNRTLNCASIVALLAIAGCVSLDPSADFNEATSLVEQRSGWRPTWNAPWADTVPPWDGQSPLTMEQAVTIALQTNREMRATLEAIATARADLVQSGLLPNPVLSVAFGIPVDGSDGGVTVGVSLIQQLADLWQRPARQDAAAALLREQILSVSDSALRLVADVRRDHARIVYAQHGIVLTESDIELVGRSIELTQRRIRAGQATKLDANRLRQLQFSLQAGLTQQRLRLGMFKRELLSSIGMAELRADWSADGAMTVPASAATEITEDQLIELVHAQRLDVAAAKQAFESLRHELRLAKLGAIPDVDAGPAYERDEDGRDELGAEIDLEIPIFDTNRARVARATSQLRRARAEYENSAQAAITQVRNAWLQTRTAQELVAFYQDKVLVLAADNLNLAVRAFDTGQVDMTVVLETRRQLIEAKIQLNQFKATAEASMIELEYAVGGRIQLRKVKQS</sequence>
<dbReference type="Pfam" id="PF02321">
    <property type="entry name" value="OEP"/>
    <property type="match status" value="1"/>
</dbReference>
<evidence type="ECO:0000313" key="1">
    <source>
        <dbReference type="EMBL" id="KKL60290.1"/>
    </source>
</evidence>
<dbReference type="PANTHER" id="PTHR30203:SF24">
    <property type="entry name" value="BLR4935 PROTEIN"/>
    <property type="match status" value="1"/>
</dbReference>
<feature type="non-terminal residue" evidence="1">
    <location>
        <position position="458"/>
    </location>
</feature>
<dbReference type="SUPFAM" id="SSF56954">
    <property type="entry name" value="Outer membrane efflux proteins (OEP)"/>
    <property type="match status" value="1"/>
</dbReference>